<proteinExistence type="predicted"/>
<keyword evidence="2" id="KW-1185">Reference proteome</keyword>
<evidence type="ECO:0000313" key="2">
    <source>
        <dbReference type="Proteomes" id="UP000252893"/>
    </source>
</evidence>
<dbReference type="RefSeq" id="WP_113946208.1">
    <property type="nucleotide sequence ID" value="NZ_JBHEEG010000005.1"/>
</dbReference>
<dbReference type="Proteomes" id="UP000252893">
    <property type="component" value="Unassembled WGS sequence"/>
</dbReference>
<accession>A0A366DK47</accession>
<organism evidence="1 2">
    <name type="scientific">Pseudochrobactrum asaccharolyticum</name>
    <dbReference type="NCBI Taxonomy" id="354351"/>
    <lineage>
        <taxon>Bacteria</taxon>
        <taxon>Pseudomonadati</taxon>
        <taxon>Pseudomonadota</taxon>
        <taxon>Alphaproteobacteria</taxon>
        <taxon>Hyphomicrobiales</taxon>
        <taxon>Brucellaceae</taxon>
        <taxon>Pseudochrobactrum</taxon>
    </lineage>
</organism>
<name>A0A366DK47_9HYPH</name>
<dbReference type="AlphaFoldDB" id="A0A366DK47"/>
<evidence type="ECO:0000313" key="1">
    <source>
        <dbReference type="EMBL" id="RBO90452.1"/>
    </source>
</evidence>
<comment type="caution">
    <text evidence="1">The sequence shown here is derived from an EMBL/GenBank/DDBJ whole genome shotgun (WGS) entry which is preliminary data.</text>
</comment>
<gene>
    <name evidence="1" type="ORF">DFR47_11313</name>
</gene>
<protein>
    <submittedName>
        <fullName evidence="1">Uncharacterized protein</fullName>
    </submittedName>
</protein>
<reference evidence="1 2" key="1">
    <citation type="submission" date="2018-06" db="EMBL/GenBank/DDBJ databases">
        <title>Genomic Encyclopedia of Type Strains, Phase IV (KMG-IV): sequencing the most valuable type-strain genomes for metagenomic binning, comparative biology and taxonomic classification.</title>
        <authorList>
            <person name="Goeker M."/>
        </authorList>
    </citation>
    <scope>NUCLEOTIDE SEQUENCE [LARGE SCALE GENOMIC DNA]</scope>
    <source>
        <strain evidence="1 2">DSM 25619</strain>
    </source>
</reference>
<dbReference type="OrthoDB" id="9994861at2"/>
<sequence>MQSFGNTAEVLSSSISAKENDLRLLKQFEAHGGEHRLVVKADHPSDEIRNIISTVSNSPKIGGALIRALIKVIENDLVVAKAELKKHVLSPVAIVGEQV</sequence>
<dbReference type="EMBL" id="QNRH01000013">
    <property type="protein sequence ID" value="RBO90452.1"/>
    <property type="molecule type" value="Genomic_DNA"/>
</dbReference>